<evidence type="ECO:0000313" key="8">
    <source>
        <dbReference type="Proteomes" id="UP000325536"/>
    </source>
</evidence>
<dbReference type="OrthoDB" id="9811352at2"/>
<evidence type="ECO:0000256" key="1">
    <source>
        <dbReference type="ARBA" id="ARBA00004196"/>
    </source>
</evidence>
<keyword evidence="2" id="KW-0201">Cytochrome c-type biogenesis</keyword>
<dbReference type="GO" id="GO:0016491">
    <property type="term" value="F:oxidoreductase activity"/>
    <property type="evidence" value="ECO:0007669"/>
    <property type="project" value="InterPro"/>
</dbReference>
<evidence type="ECO:0000313" key="7">
    <source>
        <dbReference type="EMBL" id="QEY23954.1"/>
    </source>
</evidence>
<proteinExistence type="predicted"/>
<comment type="subcellular location">
    <subcellularLocation>
        <location evidence="1">Cell envelope</location>
    </subcellularLocation>
</comment>
<dbReference type="InterPro" id="IPR050553">
    <property type="entry name" value="Thioredoxin_ResA/DsbE_sf"/>
</dbReference>
<dbReference type="AlphaFoldDB" id="A0A5P3MQU7"/>
<dbReference type="Proteomes" id="UP000325536">
    <property type="component" value="Chromosome"/>
</dbReference>
<accession>A0A5P3MQU7</accession>
<dbReference type="InterPro" id="IPR013766">
    <property type="entry name" value="Thioredoxin_domain"/>
</dbReference>
<dbReference type="PROSITE" id="PS51257">
    <property type="entry name" value="PROKAR_LIPOPROTEIN"/>
    <property type="match status" value="1"/>
</dbReference>
<dbReference type="PANTHER" id="PTHR42852">
    <property type="entry name" value="THIOL:DISULFIDE INTERCHANGE PROTEIN DSBE"/>
    <property type="match status" value="1"/>
</dbReference>
<dbReference type="CDD" id="cd02966">
    <property type="entry name" value="TlpA_like_family"/>
    <property type="match status" value="1"/>
</dbReference>
<protein>
    <submittedName>
        <fullName evidence="7">TlpA family protein disulfide reductase</fullName>
    </submittedName>
</protein>
<evidence type="ECO:0000256" key="4">
    <source>
        <dbReference type="ARBA" id="ARBA00023284"/>
    </source>
</evidence>
<feature type="domain" description="Thioredoxin" evidence="6">
    <location>
        <begin position="24"/>
        <end position="175"/>
    </location>
</feature>
<dbReference type="PANTHER" id="PTHR42852:SF6">
    <property type="entry name" value="THIOL:DISULFIDE INTERCHANGE PROTEIN DSBE"/>
    <property type="match status" value="1"/>
</dbReference>
<dbReference type="RefSeq" id="WP_123796189.1">
    <property type="nucleotide sequence ID" value="NZ_CP031699.1"/>
</dbReference>
<dbReference type="PROSITE" id="PS51352">
    <property type="entry name" value="THIOREDOXIN_2"/>
    <property type="match status" value="1"/>
</dbReference>
<evidence type="ECO:0000256" key="3">
    <source>
        <dbReference type="ARBA" id="ARBA00023157"/>
    </source>
</evidence>
<reference evidence="7 8" key="1">
    <citation type="submission" date="2018-08" db="EMBL/GenBank/DDBJ databases">
        <title>Neisseria animalis ATCC 49930 complete genome.</title>
        <authorList>
            <person name="Veseli I.A."/>
            <person name="Mascarenhas dos Santos A.C."/>
            <person name="Buttler R."/>
            <person name="Pombert J.-F."/>
        </authorList>
    </citation>
    <scope>NUCLEOTIDE SEQUENCE [LARGE SCALE GENOMIC DNA]</scope>
    <source>
        <strain evidence="7 8">ATCC 49930</strain>
    </source>
</reference>
<dbReference type="GO" id="GO:0030313">
    <property type="term" value="C:cell envelope"/>
    <property type="evidence" value="ECO:0007669"/>
    <property type="project" value="UniProtKB-SubCell"/>
</dbReference>
<dbReference type="InterPro" id="IPR036249">
    <property type="entry name" value="Thioredoxin-like_sf"/>
</dbReference>
<dbReference type="SUPFAM" id="SSF52833">
    <property type="entry name" value="Thioredoxin-like"/>
    <property type="match status" value="1"/>
</dbReference>
<gene>
    <name evidence="7" type="ORF">D0T90_05115</name>
</gene>
<dbReference type="GO" id="GO:0017004">
    <property type="term" value="P:cytochrome complex assembly"/>
    <property type="evidence" value="ECO:0007669"/>
    <property type="project" value="UniProtKB-KW"/>
</dbReference>
<dbReference type="Pfam" id="PF00578">
    <property type="entry name" value="AhpC-TSA"/>
    <property type="match status" value="1"/>
</dbReference>
<dbReference type="InterPro" id="IPR000866">
    <property type="entry name" value="AhpC/TSA"/>
</dbReference>
<keyword evidence="4" id="KW-0676">Redox-active center</keyword>
<evidence type="ECO:0000256" key="5">
    <source>
        <dbReference type="SAM" id="SignalP"/>
    </source>
</evidence>
<dbReference type="KEGG" id="naq:D0T90_05115"/>
<name>A0A5P3MQU7_NEIAN</name>
<keyword evidence="5" id="KW-0732">Signal</keyword>
<organism evidence="7 8">
    <name type="scientific">Neisseria animalis</name>
    <dbReference type="NCBI Taxonomy" id="492"/>
    <lineage>
        <taxon>Bacteria</taxon>
        <taxon>Pseudomonadati</taxon>
        <taxon>Pseudomonadota</taxon>
        <taxon>Betaproteobacteria</taxon>
        <taxon>Neisseriales</taxon>
        <taxon>Neisseriaceae</taxon>
        <taxon>Neisseria</taxon>
    </lineage>
</organism>
<keyword evidence="3" id="KW-1015">Disulfide bond</keyword>
<sequence length="178" mass="19030">MKRFVTFAALLVLAACGGSEPARTAQAASAPAAPQTAAVQNALAAWDSNTPKSLDELAAPVRIVNLWATWCKPCRKEMPEMSEWYRSQPEGSVDMVGIALDSTDNIGSFLKQTPVSYPIWRYTGNSSRPFMKAFGNDVGVLPFTLVEAPKCGYRQTITGEVNAASLTAALKAARAQCG</sequence>
<dbReference type="GO" id="GO:0016209">
    <property type="term" value="F:antioxidant activity"/>
    <property type="evidence" value="ECO:0007669"/>
    <property type="project" value="InterPro"/>
</dbReference>
<dbReference type="Gene3D" id="3.40.30.10">
    <property type="entry name" value="Glutaredoxin"/>
    <property type="match status" value="1"/>
</dbReference>
<evidence type="ECO:0000259" key="6">
    <source>
        <dbReference type="PROSITE" id="PS51352"/>
    </source>
</evidence>
<feature type="chain" id="PRO_5031057647" evidence="5">
    <location>
        <begin position="25"/>
        <end position="178"/>
    </location>
</feature>
<keyword evidence="8" id="KW-1185">Reference proteome</keyword>
<feature type="signal peptide" evidence="5">
    <location>
        <begin position="1"/>
        <end position="24"/>
    </location>
</feature>
<evidence type="ECO:0000256" key="2">
    <source>
        <dbReference type="ARBA" id="ARBA00022748"/>
    </source>
</evidence>
<dbReference type="EMBL" id="CP031699">
    <property type="protein sequence ID" value="QEY23954.1"/>
    <property type="molecule type" value="Genomic_DNA"/>
</dbReference>